<reference evidence="1 2" key="1">
    <citation type="submission" date="2019-04" db="EMBL/GenBank/DDBJ databases">
        <title>Three New Species of Nocardioides, Nocardioides euryhalodurans sp. nov., Nocardioides seonyuensis sp. nov. and Nocardioides eburneoflavus sp. nov. Isolated from Soil.</title>
        <authorList>
            <person name="Roh S.G."/>
            <person name="Lee C."/>
            <person name="Kim M.-K."/>
            <person name="Kim S.B."/>
        </authorList>
    </citation>
    <scope>NUCLEOTIDE SEQUENCE [LARGE SCALE GENOMIC DNA]</scope>
    <source>
        <strain evidence="1 2">MMS17-SY213</strain>
    </source>
</reference>
<dbReference type="RefSeq" id="WP_135837255.1">
    <property type="nucleotide sequence ID" value="NZ_SRRO01000001.1"/>
</dbReference>
<dbReference type="Pfam" id="PF13671">
    <property type="entry name" value="AAA_33"/>
    <property type="match status" value="1"/>
</dbReference>
<dbReference type="Gene3D" id="3.40.50.300">
    <property type="entry name" value="P-loop containing nucleotide triphosphate hydrolases"/>
    <property type="match status" value="1"/>
</dbReference>
<dbReference type="Proteomes" id="UP000297496">
    <property type="component" value="Unassembled WGS sequence"/>
</dbReference>
<evidence type="ECO:0000313" key="1">
    <source>
        <dbReference type="EMBL" id="TGN62707.1"/>
    </source>
</evidence>
<accession>A0A4Z1CDX3</accession>
<dbReference type="SUPFAM" id="SSF52540">
    <property type="entry name" value="P-loop containing nucleoside triphosphate hydrolases"/>
    <property type="match status" value="1"/>
</dbReference>
<dbReference type="EMBL" id="SRRO01000001">
    <property type="protein sequence ID" value="TGN62707.1"/>
    <property type="molecule type" value="Genomic_DNA"/>
</dbReference>
<name>A0A4Z1CDX3_9ACTN</name>
<dbReference type="AlphaFoldDB" id="A0A4Z1CDX3"/>
<organism evidence="1 2">
    <name type="scientific">Nocardioides eburneiflavus</name>
    <dbReference type="NCBI Taxonomy" id="2518372"/>
    <lineage>
        <taxon>Bacteria</taxon>
        <taxon>Bacillati</taxon>
        <taxon>Actinomycetota</taxon>
        <taxon>Actinomycetes</taxon>
        <taxon>Propionibacteriales</taxon>
        <taxon>Nocardioidaceae</taxon>
        <taxon>Nocardioides</taxon>
    </lineage>
</organism>
<gene>
    <name evidence="1" type="ORF">EXE59_01115</name>
</gene>
<dbReference type="InterPro" id="IPR027417">
    <property type="entry name" value="P-loop_NTPase"/>
</dbReference>
<sequence length="169" mass="17897">MRGFVLVGGWPGSGKTTLSTALASELGVPHLSKDVVKEALMAVLGAPTDVEESRRPGRAAVHALLAVARSCPAAVVDSTWYAYAEPLARSLPGPVVEVRCLVPVEVARERYVRRVRDPRHLDGLREESELWGSEVAPLGLGPLIEVDTSAVVDVAGVAAAVRSALTSRR</sequence>
<comment type="caution">
    <text evidence="1">The sequence shown here is derived from an EMBL/GenBank/DDBJ whole genome shotgun (WGS) entry which is preliminary data.</text>
</comment>
<keyword evidence="2" id="KW-1185">Reference proteome</keyword>
<evidence type="ECO:0000313" key="2">
    <source>
        <dbReference type="Proteomes" id="UP000297496"/>
    </source>
</evidence>
<proteinExistence type="predicted"/>
<dbReference type="OrthoDB" id="9810277at2"/>
<evidence type="ECO:0008006" key="3">
    <source>
        <dbReference type="Google" id="ProtNLM"/>
    </source>
</evidence>
<protein>
    <recommendedName>
        <fullName evidence="3">ATP-binding protein</fullName>
    </recommendedName>
</protein>